<accession>U6LCM3</accession>
<feature type="compositionally biased region" description="Low complexity" evidence="3">
    <location>
        <begin position="83"/>
        <end position="93"/>
    </location>
</feature>
<reference evidence="5" key="1">
    <citation type="submission" date="2013-10" db="EMBL/GenBank/DDBJ databases">
        <title>Genomic analysis of the causative agents of coccidiosis in chickens.</title>
        <authorList>
            <person name="Reid A.J."/>
            <person name="Blake D."/>
            <person name="Billington K."/>
            <person name="Browne H."/>
            <person name="Dunn M."/>
            <person name="Hung S."/>
            <person name="Kawahara F."/>
            <person name="Miranda-Saavedra D."/>
            <person name="Mourier T."/>
            <person name="Nagra H."/>
            <person name="Otto T.D."/>
            <person name="Rawlings N."/>
            <person name="Sanchez A."/>
            <person name="Sanders M."/>
            <person name="Subramaniam C."/>
            <person name="Tay Y."/>
            <person name="Dear P."/>
            <person name="Doerig C."/>
            <person name="Gruber A."/>
            <person name="Parkinson J."/>
            <person name="Shirley M."/>
            <person name="Wan K.L."/>
            <person name="Berriman M."/>
            <person name="Tomley F."/>
            <person name="Pain A."/>
        </authorList>
    </citation>
    <scope>NUCLEOTIDE SEQUENCE [LARGE SCALE GENOMIC DNA]</scope>
    <source>
        <strain evidence="5">Houghton</strain>
    </source>
</reference>
<evidence type="ECO:0000256" key="1">
    <source>
        <dbReference type="ARBA" id="ARBA00022630"/>
    </source>
</evidence>
<dbReference type="InterPro" id="IPR036188">
    <property type="entry name" value="FAD/NAD-bd_sf"/>
</dbReference>
<feature type="domain" description="FAD-binding" evidence="4">
    <location>
        <begin position="377"/>
        <end position="417"/>
    </location>
</feature>
<dbReference type="Pfam" id="PF01494">
    <property type="entry name" value="FAD_binding_3"/>
    <property type="match status" value="1"/>
</dbReference>
<keyword evidence="6" id="KW-1185">Reference proteome</keyword>
<feature type="region of interest" description="Disordered" evidence="3">
    <location>
        <begin position="35"/>
        <end position="93"/>
    </location>
</feature>
<dbReference type="GO" id="GO:0005739">
    <property type="term" value="C:mitochondrion"/>
    <property type="evidence" value="ECO:0007669"/>
    <property type="project" value="TreeGrafter"/>
</dbReference>
<reference evidence="5" key="2">
    <citation type="submission" date="2013-10" db="EMBL/GenBank/DDBJ databases">
        <authorList>
            <person name="Aslett M."/>
        </authorList>
    </citation>
    <scope>NUCLEOTIDE SEQUENCE [LARGE SCALE GENOMIC DNA]</scope>
    <source>
        <strain evidence="5">Houghton</strain>
    </source>
</reference>
<evidence type="ECO:0000256" key="2">
    <source>
        <dbReference type="ARBA" id="ARBA00022827"/>
    </source>
</evidence>
<dbReference type="PANTHER" id="PTHR43004">
    <property type="entry name" value="TRK SYSTEM POTASSIUM UPTAKE PROTEIN"/>
    <property type="match status" value="1"/>
</dbReference>
<keyword evidence="1" id="KW-0285">Flavoprotein</keyword>
<dbReference type="Gene3D" id="3.50.50.60">
    <property type="entry name" value="FAD/NAD(P)-binding domain"/>
    <property type="match status" value="2"/>
</dbReference>
<dbReference type="AlphaFoldDB" id="U6LCM3"/>
<dbReference type="OrthoDB" id="1716816at2759"/>
<evidence type="ECO:0000256" key="3">
    <source>
        <dbReference type="SAM" id="MobiDB-lite"/>
    </source>
</evidence>
<feature type="compositionally biased region" description="Low complexity" evidence="3">
    <location>
        <begin position="120"/>
        <end position="133"/>
    </location>
</feature>
<dbReference type="Gene3D" id="3.30.9.10">
    <property type="entry name" value="D-Amino Acid Oxidase, subunit A, domain 2"/>
    <property type="match status" value="2"/>
</dbReference>
<dbReference type="PANTHER" id="PTHR43004:SF6">
    <property type="entry name" value="FAD_NAD(P)-BINDING OXIDOREDUCTASE FAMILY PROTEIN"/>
    <property type="match status" value="1"/>
</dbReference>
<dbReference type="EMBL" id="HG710352">
    <property type="protein sequence ID" value="CDJ46314.1"/>
    <property type="molecule type" value="Genomic_DNA"/>
</dbReference>
<feature type="region of interest" description="Disordered" evidence="3">
    <location>
        <begin position="192"/>
        <end position="224"/>
    </location>
</feature>
<proteinExistence type="predicted"/>
<keyword evidence="5" id="KW-0503">Monooxygenase</keyword>
<dbReference type="GO" id="GO:0071949">
    <property type="term" value="F:FAD binding"/>
    <property type="evidence" value="ECO:0007669"/>
    <property type="project" value="InterPro"/>
</dbReference>
<dbReference type="InterPro" id="IPR002938">
    <property type="entry name" value="FAD-bd"/>
</dbReference>
<protein>
    <submittedName>
        <fullName evidence="5">FAD-depdendent monooxygenase, putative</fullName>
    </submittedName>
</protein>
<dbReference type="GO" id="GO:0006744">
    <property type="term" value="P:ubiquinone biosynthetic process"/>
    <property type="evidence" value="ECO:0007669"/>
    <property type="project" value="TreeGrafter"/>
</dbReference>
<gene>
    <name evidence="5" type="ORF">EBH_0011720</name>
</gene>
<dbReference type="GO" id="GO:0016709">
    <property type="term" value="F:oxidoreductase activity, acting on paired donors, with incorporation or reduction of molecular oxygen, NAD(P)H as one donor, and incorporation of one atom of oxygen"/>
    <property type="evidence" value="ECO:0007669"/>
    <property type="project" value="UniProtKB-ARBA"/>
</dbReference>
<dbReference type="Proteomes" id="UP000030750">
    <property type="component" value="Unassembled WGS sequence"/>
</dbReference>
<feature type="compositionally biased region" description="Polar residues" evidence="3">
    <location>
        <begin position="192"/>
        <end position="219"/>
    </location>
</feature>
<evidence type="ECO:0000259" key="4">
    <source>
        <dbReference type="Pfam" id="PF01494"/>
    </source>
</evidence>
<sequence length="802" mass="86740">MTYNDVFSPCRMTQLSQNQLLPILYKEAEERALKEWAGDLQGAPQGSMAAPEHQEQPQLDESQSEDRVGDPQQPGEENGYGMTTPAAAATGQAPQPAPLRLLLNARWESATQGASNRSAGSNSPSGPVTSVVSVKDSTGRASLWEITSDLVIGSDGAGSRVRQWGGAHLVGGPPLQHFLNVTFHSKELAEAIQQQDNAPPRSLSRNSQAVPDGNSSQGAYQREDGPWVAPWRPLRGPGHEVLRRFRSRGMLYYVLGSRCIGVVVCHCFKTGLFVAHIPFFPFSREDKIMYSGPSGDKKRAIHLVESLANRRLTDIQIQDVRPWQMLAKVASQYLPGGHLLRPTESNSNGPVGALSFSCPGTEKSLITETGGAWGPLRGRVLLVGDAAHCLPPAGGLGMNLGIADCLNAAWKIAQSYHLGQGPFAGWQQQELQEHQQSQEKVDPAGKILGSYEEERRLVAEYTCAVARKNFRSGRCIPEVLGFDWEAAAAAARGLAAAADAATSAIAVAADAFGLKGTAKAARDLSTRVAKGVLECLMSVGRAQAAFQVGLGPVRNKMLETIRVLLSSEETHLGLRFQGVDLGYAYTKSALMGGGGEGPPTLQVRRTLRHRMTAQHNVQLKKEQIGTYDLSTVDLPALAVPSCCYCFLLLSEAHERRLFAVLSKWRQNQRGATPPGAPVPPPRYTAADFVFGTTWTTDTFVKTASPPIWAPGPLEPFKLKPDALAMLGAGSPKARLPFGWRRVTSPPEVKRSFASTVLSTETRRTIQPDDLLLLLRPDGHIAAIWDARSLQEEALLSSLNNLF</sequence>
<name>U6LCM3_9EIME</name>
<keyword evidence="2" id="KW-0274">FAD</keyword>
<feature type="region of interest" description="Disordered" evidence="3">
    <location>
        <begin position="110"/>
        <end position="133"/>
    </location>
</feature>
<organism evidence="5 6">
    <name type="scientific">Eimeria brunetti</name>
    <dbReference type="NCBI Taxonomy" id="51314"/>
    <lineage>
        <taxon>Eukaryota</taxon>
        <taxon>Sar</taxon>
        <taxon>Alveolata</taxon>
        <taxon>Apicomplexa</taxon>
        <taxon>Conoidasida</taxon>
        <taxon>Coccidia</taxon>
        <taxon>Eucoccidiorida</taxon>
        <taxon>Eimeriorina</taxon>
        <taxon>Eimeriidae</taxon>
        <taxon>Eimeria</taxon>
    </lineage>
</organism>
<dbReference type="VEuPathDB" id="ToxoDB:EBH_0011720"/>
<evidence type="ECO:0000313" key="6">
    <source>
        <dbReference type="Proteomes" id="UP000030750"/>
    </source>
</evidence>
<keyword evidence="5" id="KW-0560">Oxidoreductase</keyword>
<feature type="compositionally biased region" description="Polar residues" evidence="3">
    <location>
        <begin position="110"/>
        <end position="119"/>
    </location>
</feature>
<evidence type="ECO:0000313" key="5">
    <source>
        <dbReference type="EMBL" id="CDJ46314.1"/>
    </source>
</evidence>
<dbReference type="SUPFAM" id="SSF51905">
    <property type="entry name" value="FAD/NAD(P)-binding domain"/>
    <property type="match status" value="1"/>
</dbReference>
<dbReference type="InterPro" id="IPR050641">
    <property type="entry name" value="RIFMO-like"/>
</dbReference>